<protein>
    <recommendedName>
        <fullName evidence="3">F-box domain-containing protein</fullName>
    </recommendedName>
</protein>
<gene>
    <name evidence="1" type="ORF">BDV26DRAFT_300363</name>
</gene>
<dbReference type="AlphaFoldDB" id="A0A5N7AZE8"/>
<sequence length="463" mass="51349">MSDDSGCGSSGPLGHFYALCAPHIKHHNRLRWHFERFEYGKTDLVVQHKLSLLTIPYTVCSAFNLIARIAVEPTVAHYIREADFEKDGQFTRGISRTFATNTSRDKAVTKLLAESPYLREAGLNWQEYFVAIEEDLDAARYSQHAAAFALTLLPNLRVLRLPRGWKPIAATNKLLGAIMSRSRRAPLPHHQPSMAQVTRVEVSPSREANEMFDLDWATCLLTLPHVRSFWGPGCAGTGDRYGAIAPAYLPSCFQALEAVHFMSASIDDIAIAGFLKHTPSLKTLRYSHTTNNNGVPQDWDLCRFVAAIEREVGSHLVELSISMDELRGSITSGQVSMRGFHQLHKLELPLETITCTLTALADRQSSSSEPFLGDVIPASVSQLSLISHGMDGSEEALSMLFRDFAAKKESRVPALKEIYVSWLSHVDDLDQEQYATLVAEAQRAGVVLDLMALSDPLTWDGEA</sequence>
<dbReference type="OrthoDB" id="5421601at2759"/>
<reference evidence="1 2" key="1">
    <citation type="submission" date="2019-04" db="EMBL/GenBank/DDBJ databases">
        <title>Friends and foes A comparative genomics studyof 23 Aspergillus species from section Flavi.</title>
        <authorList>
            <consortium name="DOE Joint Genome Institute"/>
            <person name="Kjaerbolling I."/>
            <person name="Vesth T."/>
            <person name="Frisvad J.C."/>
            <person name="Nybo J.L."/>
            <person name="Theobald S."/>
            <person name="Kildgaard S."/>
            <person name="Isbrandt T."/>
            <person name="Kuo A."/>
            <person name="Sato A."/>
            <person name="Lyhne E.K."/>
            <person name="Kogle M.E."/>
            <person name="Wiebenga A."/>
            <person name="Kun R.S."/>
            <person name="Lubbers R.J."/>
            <person name="Makela M.R."/>
            <person name="Barry K."/>
            <person name="Chovatia M."/>
            <person name="Clum A."/>
            <person name="Daum C."/>
            <person name="Haridas S."/>
            <person name="He G."/>
            <person name="LaButti K."/>
            <person name="Lipzen A."/>
            <person name="Mondo S."/>
            <person name="Riley R."/>
            <person name="Salamov A."/>
            <person name="Simmons B.A."/>
            <person name="Magnuson J.K."/>
            <person name="Henrissat B."/>
            <person name="Mortensen U.H."/>
            <person name="Larsen T.O."/>
            <person name="Devries R.P."/>
            <person name="Grigoriev I.V."/>
            <person name="Machida M."/>
            <person name="Baker S.E."/>
            <person name="Andersen M.R."/>
        </authorList>
    </citation>
    <scope>NUCLEOTIDE SEQUENCE [LARGE SCALE GENOMIC DNA]</scope>
    <source>
        <strain evidence="1 2">IBT 29228</strain>
    </source>
</reference>
<proteinExistence type="predicted"/>
<dbReference type="EMBL" id="ML736290">
    <property type="protein sequence ID" value="KAE8374248.1"/>
    <property type="molecule type" value="Genomic_DNA"/>
</dbReference>
<accession>A0A5N7AZE8</accession>
<organism evidence="1 2">
    <name type="scientific">Aspergillus bertholletiae</name>
    <dbReference type="NCBI Taxonomy" id="1226010"/>
    <lineage>
        <taxon>Eukaryota</taxon>
        <taxon>Fungi</taxon>
        <taxon>Dikarya</taxon>
        <taxon>Ascomycota</taxon>
        <taxon>Pezizomycotina</taxon>
        <taxon>Eurotiomycetes</taxon>
        <taxon>Eurotiomycetidae</taxon>
        <taxon>Eurotiales</taxon>
        <taxon>Aspergillaceae</taxon>
        <taxon>Aspergillus</taxon>
        <taxon>Aspergillus subgen. Circumdati</taxon>
    </lineage>
</organism>
<keyword evidence="2" id="KW-1185">Reference proteome</keyword>
<evidence type="ECO:0000313" key="2">
    <source>
        <dbReference type="Proteomes" id="UP000326198"/>
    </source>
</evidence>
<name>A0A5N7AZE8_9EURO</name>
<dbReference type="Proteomes" id="UP000326198">
    <property type="component" value="Unassembled WGS sequence"/>
</dbReference>
<evidence type="ECO:0008006" key="3">
    <source>
        <dbReference type="Google" id="ProtNLM"/>
    </source>
</evidence>
<evidence type="ECO:0000313" key="1">
    <source>
        <dbReference type="EMBL" id="KAE8374248.1"/>
    </source>
</evidence>